<dbReference type="Proteomes" id="UP000001953">
    <property type="component" value="Plasmid 3"/>
</dbReference>
<keyword evidence="3" id="KW-1185">Reference proteome</keyword>
<organism evidence="2 3">
    <name type="scientific">Nitrobacter hamburgensis (strain DSM 10229 / NCIMB 13809 / X14)</name>
    <dbReference type="NCBI Taxonomy" id="323097"/>
    <lineage>
        <taxon>Bacteria</taxon>
        <taxon>Pseudomonadati</taxon>
        <taxon>Pseudomonadota</taxon>
        <taxon>Alphaproteobacteria</taxon>
        <taxon>Hyphomicrobiales</taxon>
        <taxon>Nitrobacteraceae</taxon>
        <taxon>Nitrobacter</taxon>
    </lineage>
</organism>
<gene>
    <name evidence="2" type="ordered locus">Nham_4548</name>
</gene>
<dbReference type="OrthoDB" id="8140166at2"/>
<evidence type="ECO:0000313" key="2">
    <source>
        <dbReference type="EMBL" id="ABE65123.1"/>
    </source>
</evidence>
<feature type="region of interest" description="Disordered" evidence="1">
    <location>
        <begin position="115"/>
        <end position="148"/>
    </location>
</feature>
<dbReference type="RefSeq" id="WP_011505206.1">
    <property type="nucleotide sequence ID" value="NC_007961.1"/>
</dbReference>
<dbReference type="HOGENOM" id="CLU_1756924_0_0_5"/>
<dbReference type="KEGG" id="nha:Nham_4548"/>
<protein>
    <submittedName>
        <fullName evidence="2">Uncharacterized protein</fullName>
    </submittedName>
</protein>
<evidence type="ECO:0000313" key="3">
    <source>
        <dbReference type="Proteomes" id="UP000001953"/>
    </source>
</evidence>
<keyword evidence="2" id="KW-0614">Plasmid</keyword>
<sequence>MSFQITILKVLAGHPDGRASVAELTRYVSILMSSGSDWTDAGWPHAHQSIEIFADSFVLRDERGWCITDSGRQFLASLEAPTPAWSEKQDQPPGARVTFVTAPSQVQPTLRLIVDNTGAQPGLDPDETRRSAWSALRPRSTMGGEGRS</sequence>
<dbReference type="EMBL" id="CP000322">
    <property type="protein sequence ID" value="ABE65123.1"/>
    <property type="molecule type" value="Genomic_DNA"/>
</dbReference>
<name>Q1QF74_NITHX</name>
<proteinExistence type="predicted"/>
<dbReference type="AlphaFoldDB" id="Q1QF74"/>
<geneLocation type="plasmid" evidence="3">
    <name>pNITHX3</name>
</geneLocation>
<reference evidence="3" key="1">
    <citation type="submission" date="2006-03" db="EMBL/GenBank/DDBJ databases">
        <title>Complete sequence of plasmid 3 of Nitrobacter hamburgensis X14.</title>
        <authorList>
            <consortium name="US DOE Joint Genome Institute"/>
            <person name="Copeland A."/>
            <person name="Lucas S."/>
            <person name="Lapidus A."/>
            <person name="Barry K."/>
            <person name="Detter J.C."/>
            <person name="Glavina del Rio T."/>
            <person name="Hammon N."/>
            <person name="Israni S."/>
            <person name="Dalin E."/>
            <person name="Tice H."/>
            <person name="Pitluck S."/>
            <person name="Chain P."/>
            <person name="Malfatti S."/>
            <person name="Shin M."/>
            <person name="Vergez L."/>
            <person name="Schmutz J."/>
            <person name="Larimer F."/>
            <person name="Land M."/>
            <person name="Hauser L."/>
            <person name="Kyrpides N."/>
            <person name="Ivanova N."/>
            <person name="Ward B."/>
            <person name="Arp D."/>
            <person name="Klotz M."/>
            <person name="Stein L."/>
            <person name="O'Mullan G."/>
            <person name="Starkenburg S."/>
            <person name="Sayavedra L."/>
            <person name="Poret-Peterson A.T."/>
            <person name="Gentry M.E."/>
            <person name="Bruce D."/>
            <person name="Richardson P."/>
        </authorList>
    </citation>
    <scope>NUCLEOTIDE SEQUENCE [LARGE SCALE GENOMIC DNA]</scope>
    <source>
        <strain evidence="3">DSM 10229 / NCIMB 13809 / X14</strain>
        <plasmid evidence="3">Plasmid pNITHX3</plasmid>
    </source>
</reference>
<evidence type="ECO:0000256" key="1">
    <source>
        <dbReference type="SAM" id="MobiDB-lite"/>
    </source>
</evidence>
<accession>Q1QF74</accession>